<evidence type="ECO:0000313" key="1">
    <source>
        <dbReference type="EMBL" id="ASZ71067.1"/>
    </source>
</evidence>
<sequence>MECKHNWITLEWHADGCGCCGDLSAVCTICGETIHDYLNYWEITKLNLDEDEDEE</sequence>
<keyword evidence="2" id="KW-1185">Reference proteome</keyword>
<gene>
    <name evidence="1" type="ORF">05601_25</name>
</gene>
<reference evidence="1 2" key="1">
    <citation type="submission" date="2017-07" db="EMBL/GenBank/DDBJ databases">
        <title>Comparative genome analysis of lactococcal phages belonging to the virulent 936 group.</title>
        <authorList>
            <person name="Oliveira J."/>
        </authorList>
    </citation>
    <scope>NUCLEOTIDE SEQUENCE [LARGE SCALE GENOMIC DNA]</scope>
</reference>
<accession>A0A343JNJ4</accession>
<protein>
    <submittedName>
        <fullName evidence="1">Uncharacterized protein</fullName>
    </submittedName>
</protein>
<proteinExistence type="predicted"/>
<dbReference type="Proteomes" id="UP000256922">
    <property type="component" value="Segment"/>
</dbReference>
<name>A0A343JNJ4_9CAUD</name>
<evidence type="ECO:0000313" key="2">
    <source>
        <dbReference type="Proteomes" id="UP000256922"/>
    </source>
</evidence>
<organism evidence="1 2">
    <name type="scientific">Lactococcus phage 05601</name>
    <dbReference type="NCBI Taxonomy" id="2029658"/>
    <lineage>
        <taxon>Viruses</taxon>
        <taxon>Duplodnaviria</taxon>
        <taxon>Heunggongvirae</taxon>
        <taxon>Uroviricota</taxon>
        <taxon>Caudoviricetes</taxon>
        <taxon>Skunavirus</taxon>
        <taxon>Skunavirus sv05601</taxon>
    </lineage>
</organism>
<dbReference type="EMBL" id="MF448554">
    <property type="protein sequence ID" value="ASZ71067.1"/>
    <property type="molecule type" value="Genomic_DNA"/>
</dbReference>